<evidence type="ECO:0000256" key="5">
    <source>
        <dbReference type="SAM" id="SignalP"/>
    </source>
</evidence>
<evidence type="ECO:0000256" key="4">
    <source>
        <dbReference type="ARBA" id="ARBA00022764"/>
    </source>
</evidence>
<reference evidence="6 7" key="1">
    <citation type="submission" date="2021-09" db="EMBL/GenBank/DDBJ databases">
        <title>The complete genome sequence of a new microorganism.</title>
        <authorList>
            <person name="Zi Z."/>
        </authorList>
    </citation>
    <scope>NUCLEOTIDE SEQUENCE [LARGE SCALE GENOMIC DNA]</scope>
    <source>
        <strain evidence="6 7">WGZ8</strain>
    </source>
</reference>
<keyword evidence="7" id="KW-1185">Reference proteome</keyword>
<comment type="similarity">
    <text evidence="1">Belongs to the bacterial solute-binding protein 1 family.</text>
</comment>
<evidence type="ECO:0000256" key="3">
    <source>
        <dbReference type="ARBA" id="ARBA00022729"/>
    </source>
</evidence>
<dbReference type="InterPro" id="IPR006059">
    <property type="entry name" value="SBP"/>
</dbReference>
<organism evidence="6 7">
    <name type="scientific">Microvirga puerhi</name>
    <dbReference type="NCBI Taxonomy" id="2876078"/>
    <lineage>
        <taxon>Bacteria</taxon>
        <taxon>Pseudomonadati</taxon>
        <taxon>Pseudomonadota</taxon>
        <taxon>Alphaproteobacteria</taxon>
        <taxon>Hyphomicrobiales</taxon>
        <taxon>Methylobacteriaceae</taxon>
        <taxon>Microvirga</taxon>
    </lineage>
</organism>
<dbReference type="Gene3D" id="3.40.190.10">
    <property type="entry name" value="Periplasmic binding protein-like II"/>
    <property type="match status" value="2"/>
</dbReference>
<evidence type="ECO:0000313" key="7">
    <source>
        <dbReference type="Proteomes" id="UP000704176"/>
    </source>
</evidence>
<evidence type="ECO:0000256" key="1">
    <source>
        <dbReference type="ARBA" id="ARBA00008520"/>
    </source>
</evidence>
<feature type="chain" id="PRO_5046705528" evidence="5">
    <location>
        <begin position="25"/>
        <end position="409"/>
    </location>
</feature>
<gene>
    <name evidence="6" type="ORF">K9B37_20755</name>
</gene>
<dbReference type="RefSeq" id="WP_224315440.1">
    <property type="nucleotide sequence ID" value="NZ_JAIRBM010000021.1"/>
</dbReference>
<protein>
    <submittedName>
        <fullName evidence="6">Sugar ABC transporter substrate-binding protein</fullName>
    </submittedName>
</protein>
<name>A0ABS7VT13_9HYPH</name>
<keyword evidence="2" id="KW-0813">Transport</keyword>
<sequence>MKMRRMRGLIAATLLAGLSAPALADNIVMWVNGPLASSPDAPIYAELKAFEAATGHTVEVQAVPHMEMERNLFVALSSGAGPDVMALDIAWVAGLADAGLLADITAQTAPIAAEYQPGPLASGRYDQKQYALPLYTNNVALFVNDRMLAEAGIKKAPSNWAEFRDAAVAMTNKDKQTYGVSFGGNRMGAFQLYSFIWQNGGEIVDEAGKVRVGEPAAEEAVDFLAKLYTQSRAMPDSVLTAGNWDEVHAPFIQERAGMVVTGDWALAAFTKGNPNLKFSVHPLPAGVKSATVIGGYDLAIKAGSKVEKPAFELLRWLTGSRSIALMQKYERLSATAAATSPEAIAALPKQLQPFMAQASSGRARPVVAQWTQIHSDVFANVWDAVIRGKPAKDAMAEANTAITGLLEKK</sequence>
<accession>A0ABS7VT13</accession>
<proteinExistence type="inferred from homology"/>
<dbReference type="PANTHER" id="PTHR30061">
    <property type="entry name" value="MALTOSE-BINDING PERIPLASMIC PROTEIN"/>
    <property type="match status" value="1"/>
</dbReference>
<keyword evidence="3 5" id="KW-0732">Signal</keyword>
<dbReference type="Pfam" id="PF01547">
    <property type="entry name" value="SBP_bac_1"/>
    <property type="match status" value="1"/>
</dbReference>
<evidence type="ECO:0000313" key="6">
    <source>
        <dbReference type="EMBL" id="MBZ6078694.1"/>
    </source>
</evidence>
<comment type="caution">
    <text evidence="6">The sequence shown here is derived from an EMBL/GenBank/DDBJ whole genome shotgun (WGS) entry which is preliminary data.</text>
</comment>
<dbReference type="PANTHER" id="PTHR30061:SF50">
    <property type="entry name" value="MALTOSE_MALTODEXTRIN-BINDING PERIPLASMIC PROTEIN"/>
    <property type="match status" value="1"/>
</dbReference>
<dbReference type="Proteomes" id="UP000704176">
    <property type="component" value="Unassembled WGS sequence"/>
</dbReference>
<dbReference type="EMBL" id="JAIRBM010000021">
    <property type="protein sequence ID" value="MBZ6078694.1"/>
    <property type="molecule type" value="Genomic_DNA"/>
</dbReference>
<dbReference type="CDD" id="cd13585">
    <property type="entry name" value="PBP2_TMBP_like"/>
    <property type="match status" value="1"/>
</dbReference>
<evidence type="ECO:0000256" key="2">
    <source>
        <dbReference type="ARBA" id="ARBA00022448"/>
    </source>
</evidence>
<keyword evidence="4" id="KW-0574">Periplasm</keyword>
<dbReference type="SUPFAM" id="SSF53850">
    <property type="entry name" value="Periplasmic binding protein-like II"/>
    <property type="match status" value="1"/>
</dbReference>
<feature type="signal peptide" evidence="5">
    <location>
        <begin position="1"/>
        <end position="24"/>
    </location>
</feature>